<reference evidence="1" key="1">
    <citation type="submission" date="2021-02" db="EMBL/GenBank/DDBJ databases">
        <authorList>
            <person name="Nowell W R."/>
        </authorList>
    </citation>
    <scope>NUCLEOTIDE SEQUENCE</scope>
</reference>
<proteinExistence type="predicted"/>
<accession>A0A814T1D9</accession>
<gene>
    <name evidence="1" type="ORF">SEV965_LOCUS18698</name>
</gene>
<evidence type="ECO:0000313" key="2">
    <source>
        <dbReference type="Proteomes" id="UP000663889"/>
    </source>
</evidence>
<dbReference type="Proteomes" id="UP000663889">
    <property type="component" value="Unassembled WGS sequence"/>
</dbReference>
<dbReference type="EMBL" id="CAJNOU010001125">
    <property type="protein sequence ID" value="CAF1155734.1"/>
    <property type="molecule type" value="Genomic_DNA"/>
</dbReference>
<dbReference type="AlphaFoldDB" id="A0A814T1D9"/>
<organism evidence="1 2">
    <name type="scientific">Rotaria sordida</name>
    <dbReference type="NCBI Taxonomy" id="392033"/>
    <lineage>
        <taxon>Eukaryota</taxon>
        <taxon>Metazoa</taxon>
        <taxon>Spiralia</taxon>
        <taxon>Gnathifera</taxon>
        <taxon>Rotifera</taxon>
        <taxon>Eurotatoria</taxon>
        <taxon>Bdelloidea</taxon>
        <taxon>Philodinida</taxon>
        <taxon>Philodinidae</taxon>
        <taxon>Rotaria</taxon>
    </lineage>
</organism>
<comment type="caution">
    <text evidence="1">The sequence shown here is derived from an EMBL/GenBank/DDBJ whole genome shotgun (WGS) entry which is preliminary data.</text>
</comment>
<sequence length="636" mass="72698">MSQDQLSVEEFLTNYSIYDNDIQQSLALNENLSDKCHVSSVNNIAISYDSIDFIDPQNCGIDKSDLDLYLSGQDSSKSIEIDVNADLALNNYIPIPFKKLIRENTRMKSRSNSIPLSESVGVTMPKQTQNLSHRIEIVHDLEIGYKPRYKSDYFSQDGTIRKPRYVADRIGNHFVTIKVVPGVQVLIKAKQEELKSLQSLKPFPDILDVSYTINLKSMLLLNPKHIIQEYQLDRSQLAFTFCTLSPDGKSCIPEWNTTVYSTVLTEENELFPELGLDHLFGQDFFSFNSPFSSEYNYQNFTGNPVESDELDRYLGPGNSRDLSFERDDTRALISDLFVSPIENKNESKSNTRPIELSSSVGVGQPQISIKPSHQIQIVFPLEEFFRARYKSDYFTHDGKSRKPRYVADRVGNHFITLQIPLGVSGGIRVDWLTIPTESHERYSMPYRFQRDNVSTDVSDCNPVYMPIKTDKAGMMKLYLVLIKSKQDELKSLQPLKPFRPLQDVFGISNKNNFKQMPQLHPKQLIQKYQLDKSQLAFTYCALSSNGKNFIPEWDTTVYSTVLTEVPPENLKRKTLSCPNCAHVFDLSSVGDDHDSIQETVKDKRKVNERSCEKPIQPTKKRKSIPNDIVNLHCLSD</sequence>
<protein>
    <submittedName>
        <fullName evidence="1">Uncharacterized protein</fullName>
    </submittedName>
</protein>
<name>A0A814T1D9_9BILA</name>
<evidence type="ECO:0000313" key="1">
    <source>
        <dbReference type="EMBL" id="CAF1155734.1"/>
    </source>
</evidence>